<reference evidence="3" key="1">
    <citation type="journal article" date="2016" name="Front. Microbiol.">
        <title>Genome Sequence of the Piezophilic, Mesophilic Sulfate-Reducing Bacterium Desulfovibrio indicus J2T.</title>
        <authorList>
            <person name="Cao J."/>
            <person name="Maignien L."/>
            <person name="Shao Z."/>
            <person name="Alain K."/>
            <person name="Jebbar M."/>
        </authorList>
    </citation>
    <scope>NUCLEOTIDE SEQUENCE</scope>
    <source>
        <strain evidence="3">DSM 21893</strain>
    </source>
</reference>
<feature type="transmembrane region" description="Helical" evidence="1">
    <location>
        <begin position="160"/>
        <end position="180"/>
    </location>
</feature>
<dbReference type="PRINTS" id="PR00412">
    <property type="entry name" value="EPOXHYDRLASE"/>
</dbReference>
<proteinExistence type="predicted"/>
<keyword evidence="1" id="KW-0472">Membrane</keyword>
<dbReference type="RefSeq" id="WP_147830372.1">
    <property type="nucleotide sequence ID" value="NZ_BPQF01000004.1"/>
</dbReference>
<dbReference type="InterPro" id="IPR000073">
    <property type="entry name" value="AB_hydrolase_1"/>
</dbReference>
<dbReference type="GO" id="GO:0016787">
    <property type="term" value="F:hydrolase activity"/>
    <property type="evidence" value="ECO:0007669"/>
    <property type="project" value="UniProtKB-KW"/>
</dbReference>
<evidence type="ECO:0000256" key="1">
    <source>
        <dbReference type="SAM" id="Phobius"/>
    </source>
</evidence>
<dbReference type="Proteomes" id="UP001055307">
    <property type="component" value="Unassembled WGS sequence"/>
</dbReference>
<dbReference type="PRINTS" id="PR00111">
    <property type="entry name" value="ABHYDROLASE"/>
</dbReference>
<dbReference type="Pfam" id="PF00561">
    <property type="entry name" value="Abhydrolase_1"/>
    <property type="match status" value="1"/>
</dbReference>
<dbReference type="PANTHER" id="PTHR43194:SF2">
    <property type="entry name" value="PEROXISOMAL MEMBRANE PROTEIN LPX1"/>
    <property type="match status" value="1"/>
</dbReference>
<keyword evidence="3" id="KW-0378">Hydrolase</keyword>
<keyword evidence="4" id="KW-1185">Reference proteome</keyword>
<evidence type="ECO:0000259" key="2">
    <source>
        <dbReference type="Pfam" id="PF00561"/>
    </source>
</evidence>
<evidence type="ECO:0000313" key="4">
    <source>
        <dbReference type="Proteomes" id="UP001055307"/>
    </source>
</evidence>
<organism evidence="3 4">
    <name type="scientific">Methylobacterium bullatum</name>
    <dbReference type="NCBI Taxonomy" id="570505"/>
    <lineage>
        <taxon>Bacteria</taxon>
        <taxon>Pseudomonadati</taxon>
        <taxon>Pseudomonadota</taxon>
        <taxon>Alphaproteobacteria</taxon>
        <taxon>Hyphomicrobiales</taxon>
        <taxon>Methylobacteriaceae</taxon>
        <taxon>Methylobacterium</taxon>
    </lineage>
</organism>
<dbReference type="Gene3D" id="3.40.50.1820">
    <property type="entry name" value="alpha/beta hydrolase"/>
    <property type="match status" value="1"/>
</dbReference>
<feature type="domain" description="AB hydrolase-1" evidence="2">
    <location>
        <begin position="68"/>
        <end position="308"/>
    </location>
</feature>
<dbReference type="EMBL" id="BPQF01000004">
    <property type="protein sequence ID" value="GJD38124.1"/>
    <property type="molecule type" value="Genomic_DNA"/>
</dbReference>
<name>A0AAV4Z3V4_9HYPH</name>
<keyword evidence="1" id="KW-0812">Transmembrane</keyword>
<dbReference type="InterPro" id="IPR050228">
    <property type="entry name" value="Carboxylesterase_BioH"/>
</dbReference>
<sequence>MVLLHWLGLIAGAMLGVIVSVLAGGALVTLIVTLRVGARFPPQGPFIEVDGGRLATIQAGPTTSSKGTVVLLHGASANAADPMEGVGRRLAQDGFRVIAFDRPGYGWSDRLGGRDGGSPAVQGHAIAQAVERMGTGPVVLLGHSWSGALATAIALDHPEVVSGLVLVAPVAMPFPAMAPLPWYYRLALKPPVAWLLSRTVATPIGLYYLERAGRAAFRPQELPADYLERSRSALVLRPATMLANLEDLIGLPSALAAQAPRYGEIAVPTVIVSGDADAAVPATRHAAPLAKLIPGARLVLLPGIGHMVPYMATDALVDAVEGLATRIGATRHEQPVAR</sequence>
<reference evidence="3" key="2">
    <citation type="submission" date="2021-08" db="EMBL/GenBank/DDBJ databases">
        <authorList>
            <person name="Tani A."/>
            <person name="Ola A."/>
            <person name="Ogura Y."/>
            <person name="Katsura K."/>
            <person name="Hayashi T."/>
        </authorList>
    </citation>
    <scope>NUCLEOTIDE SEQUENCE</scope>
    <source>
        <strain evidence="3">DSM 21893</strain>
    </source>
</reference>
<comment type="caution">
    <text evidence="3">The sequence shown here is derived from an EMBL/GenBank/DDBJ whole genome shotgun (WGS) entry which is preliminary data.</text>
</comment>
<protein>
    <submittedName>
        <fullName evidence="3">2-hydroxy-6-oxononadienedioate/2-hydroxy-6-oxononatrienedioate hydrolase</fullName>
    </submittedName>
</protein>
<gene>
    <name evidence="3" type="primary">mhpC_1</name>
    <name evidence="3" type="ORF">OICFNHDK_0565</name>
</gene>
<feature type="transmembrane region" description="Helical" evidence="1">
    <location>
        <begin position="192"/>
        <end position="209"/>
    </location>
</feature>
<accession>A0AAV4Z3V4</accession>
<evidence type="ECO:0000313" key="3">
    <source>
        <dbReference type="EMBL" id="GJD38124.1"/>
    </source>
</evidence>
<dbReference type="AlphaFoldDB" id="A0AAV4Z3V4"/>
<feature type="transmembrane region" description="Helical" evidence="1">
    <location>
        <begin position="6"/>
        <end position="32"/>
    </location>
</feature>
<dbReference type="InterPro" id="IPR029058">
    <property type="entry name" value="AB_hydrolase_fold"/>
</dbReference>
<dbReference type="InterPro" id="IPR000639">
    <property type="entry name" value="Epox_hydrolase-like"/>
</dbReference>
<dbReference type="PANTHER" id="PTHR43194">
    <property type="entry name" value="HYDROLASE ALPHA/BETA FOLD FAMILY"/>
    <property type="match status" value="1"/>
</dbReference>
<dbReference type="SUPFAM" id="SSF53474">
    <property type="entry name" value="alpha/beta-Hydrolases"/>
    <property type="match status" value="1"/>
</dbReference>
<keyword evidence="1" id="KW-1133">Transmembrane helix</keyword>